<feature type="chain" id="PRO_5045079915" evidence="2">
    <location>
        <begin position="26"/>
        <end position="119"/>
    </location>
</feature>
<comment type="caution">
    <text evidence="3">The sequence shown here is derived from an EMBL/GenBank/DDBJ whole genome shotgun (WGS) entry which is preliminary data.</text>
</comment>
<sequence length="119" mass="12817">MGICTITNVYDVCTIVLLLFCSGESLNSTTTRWSRSTTTTSGSILATTPPTITTPGFTIKPPPIAFTGQTSSSSNASPTTSQDPYPPFLPQSGGNVMSYWFKDIELWISIGSLVIMWLL</sequence>
<name>A0ABN7UIF0_GIGMA</name>
<organism evidence="3 4">
    <name type="scientific">Gigaspora margarita</name>
    <dbReference type="NCBI Taxonomy" id="4874"/>
    <lineage>
        <taxon>Eukaryota</taxon>
        <taxon>Fungi</taxon>
        <taxon>Fungi incertae sedis</taxon>
        <taxon>Mucoromycota</taxon>
        <taxon>Glomeromycotina</taxon>
        <taxon>Glomeromycetes</taxon>
        <taxon>Diversisporales</taxon>
        <taxon>Gigasporaceae</taxon>
        <taxon>Gigaspora</taxon>
    </lineage>
</organism>
<protein>
    <submittedName>
        <fullName evidence="3">18444_t:CDS:1</fullName>
    </submittedName>
</protein>
<reference evidence="3 4" key="1">
    <citation type="submission" date="2021-06" db="EMBL/GenBank/DDBJ databases">
        <authorList>
            <person name="Kallberg Y."/>
            <person name="Tangrot J."/>
            <person name="Rosling A."/>
        </authorList>
    </citation>
    <scope>NUCLEOTIDE SEQUENCE [LARGE SCALE GENOMIC DNA]</scope>
    <source>
        <strain evidence="3 4">120-4 pot B 10/14</strain>
    </source>
</reference>
<keyword evidence="4" id="KW-1185">Reference proteome</keyword>
<dbReference type="Proteomes" id="UP000789901">
    <property type="component" value="Unassembled WGS sequence"/>
</dbReference>
<evidence type="ECO:0000256" key="2">
    <source>
        <dbReference type="SAM" id="SignalP"/>
    </source>
</evidence>
<proteinExistence type="predicted"/>
<feature type="signal peptide" evidence="2">
    <location>
        <begin position="1"/>
        <end position="25"/>
    </location>
</feature>
<dbReference type="EMBL" id="CAJVQB010002918">
    <property type="protein sequence ID" value="CAG8591806.1"/>
    <property type="molecule type" value="Genomic_DNA"/>
</dbReference>
<feature type="region of interest" description="Disordered" evidence="1">
    <location>
        <begin position="53"/>
        <end position="88"/>
    </location>
</feature>
<evidence type="ECO:0000313" key="4">
    <source>
        <dbReference type="Proteomes" id="UP000789901"/>
    </source>
</evidence>
<evidence type="ECO:0000313" key="3">
    <source>
        <dbReference type="EMBL" id="CAG8591806.1"/>
    </source>
</evidence>
<accession>A0ABN7UIF0</accession>
<gene>
    <name evidence="3" type="ORF">GMARGA_LOCUS6445</name>
</gene>
<feature type="compositionally biased region" description="Low complexity" evidence="1">
    <location>
        <begin position="67"/>
        <end position="81"/>
    </location>
</feature>
<keyword evidence="2" id="KW-0732">Signal</keyword>
<evidence type="ECO:0000256" key="1">
    <source>
        <dbReference type="SAM" id="MobiDB-lite"/>
    </source>
</evidence>